<evidence type="ECO:0000256" key="1">
    <source>
        <dbReference type="SAM" id="SignalP"/>
    </source>
</evidence>
<name>A0A2R3QCQ6_9BURK</name>
<dbReference type="KEGG" id="mela:C6568_09915"/>
<evidence type="ECO:0000313" key="3">
    <source>
        <dbReference type="Proteomes" id="UP000237925"/>
    </source>
</evidence>
<protein>
    <submittedName>
        <fullName evidence="2">DUF1439 domain-containing protein</fullName>
    </submittedName>
</protein>
<proteinExistence type="predicted"/>
<dbReference type="Gene3D" id="3.15.10.40">
    <property type="entry name" value="Uncharacterised protein PF07273, DUF1439"/>
    <property type="match status" value="1"/>
</dbReference>
<dbReference type="Proteomes" id="UP000237925">
    <property type="component" value="Chromosome"/>
</dbReference>
<organism evidence="2 3">
    <name type="scientific">Melaminivora suipulveris</name>
    <dbReference type="NCBI Taxonomy" id="2109913"/>
    <lineage>
        <taxon>Bacteria</taxon>
        <taxon>Pseudomonadati</taxon>
        <taxon>Pseudomonadota</taxon>
        <taxon>Betaproteobacteria</taxon>
        <taxon>Burkholderiales</taxon>
        <taxon>Comamonadaceae</taxon>
        <taxon>Melaminivora</taxon>
    </lineage>
</organism>
<accession>A0A2R3QCQ6</accession>
<feature type="signal peptide" evidence="1">
    <location>
        <begin position="1"/>
        <end position="35"/>
    </location>
</feature>
<evidence type="ECO:0000313" key="2">
    <source>
        <dbReference type="EMBL" id="AVO49550.1"/>
    </source>
</evidence>
<feature type="chain" id="PRO_5015310661" evidence="1">
    <location>
        <begin position="36"/>
        <end position="198"/>
    </location>
</feature>
<sequence>MTALPAPARLARRRAASALVAAALAPLLLPGCASAAAPRYTVSLAELQQAMAGRFPRRYPLAGVLELQLLTPRLALRPERDQLNALIDVQTSGLLLQGRQPQGVLDLDFGLRYEASDRTIRTERLQVNALAVQGLPPALSELLARQGARLAQQALDGLALHQLRPGDLALADGLGLQPERIRVTPSGLAVDFGPRRAS</sequence>
<keyword evidence="1" id="KW-0732">Signal</keyword>
<dbReference type="RefSeq" id="WP_106683982.1">
    <property type="nucleotide sequence ID" value="NZ_CP027667.1"/>
</dbReference>
<dbReference type="AlphaFoldDB" id="A0A2R3QCQ6"/>
<reference evidence="2 3" key="1">
    <citation type="submission" date="2018-03" db="EMBL/GenBank/DDBJ databases">
        <title>Genome sequencing of Melaminivora sp.</title>
        <authorList>
            <person name="Kim S.-J."/>
            <person name="Heo J."/>
            <person name="Ahn J.-H."/>
            <person name="Kwon S.-W."/>
        </authorList>
    </citation>
    <scope>NUCLEOTIDE SEQUENCE [LARGE SCALE GENOMIC DNA]</scope>
    <source>
        <strain evidence="2 3">SC2-9</strain>
    </source>
</reference>
<gene>
    <name evidence="2" type="ORF">C6568_09915</name>
</gene>
<keyword evidence="3" id="KW-1185">Reference proteome</keyword>
<dbReference type="EMBL" id="CP027667">
    <property type="protein sequence ID" value="AVO49550.1"/>
    <property type="molecule type" value="Genomic_DNA"/>
</dbReference>
<dbReference type="OrthoDB" id="8895166at2"/>